<keyword evidence="2" id="KW-1185">Reference proteome</keyword>
<protein>
    <submittedName>
        <fullName evidence="1">Uncharacterized protein</fullName>
    </submittedName>
</protein>
<dbReference type="AlphaFoldDB" id="S2KT07"/>
<proteinExistence type="predicted"/>
<gene>
    <name evidence="1" type="ORF">HMPREF0179_05134</name>
</gene>
<reference evidence="1 2" key="2">
    <citation type="submission" date="2013-04" db="EMBL/GenBank/DDBJ databases">
        <title>The Genome Sequence of Bilophila wadsworthia 3_1_6.</title>
        <authorList>
            <consortium name="The Broad Institute Genomics Platform"/>
            <person name="Earl A."/>
            <person name="Ward D."/>
            <person name="Feldgarden M."/>
            <person name="Gevers D."/>
            <person name="Sibley C."/>
            <person name="Strauss J."/>
            <person name="Allen-Vercoe E."/>
            <person name="Walker B."/>
            <person name="Young S."/>
            <person name="Zeng Q."/>
            <person name="Gargeya S."/>
            <person name="Fitzgerald M."/>
            <person name="Haas B."/>
            <person name="Abouelleil A."/>
            <person name="Allen A.W."/>
            <person name="Alvarado L."/>
            <person name="Arachchi H.M."/>
            <person name="Berlin A.M."/>
            <person name="Chapman S.B."/>
            <person name="Gainer-Dewar J."/>
            <person name="Goldberg J."/>
            <person name="Griggs A."/>
            <person name="Gujja S."/>
            <person name="Hansen M."/>
            <person name="Howarth C."/>
            <person name="Imamovic A."/>
            <person name="Ireland A."/>
            <person name="Larimer J."/>
            <person name="McCowan C."/>
            <person name="Murphy C."/>
            <person name="Pearson M."/>
            <person name="Poon T.W."/>
            <person name="Priest M."/>
            <person name="Roberts A."/>
            <person name="Saif S."/>
            <person name="Shea T."/>
            <person name="Sisk P."/>
            <person name="Sykes S."/>
            <person name="Wortman J."/>
            <person name="Nusbaum C."/>
            <person name="Birren B."/>
        </authorList>
    </citation>
    <scope>NUCLEOTIDE SEQUENCE [LARGE SCALE GENOMIC DNA]</scope>
    <source>
        <strain evidence="1 2">3_1_6</strain>
    </source>
</reference>
<evidence type="ECO:0000313" key="2">
    <source>
        <dbReference type="Proteomes" id="UP000006034"/>
    </source>
</evidence>
<organism evidence="1 2">
    <name type="scientific">Bilophila wadsworthia (strain 3_1_6)</name>
    <dbReference type="NCBI Taxonomy" id="563192"/>
    <lineage>
        <taxon>Bacteria</taxon>
        <taxon>Pseudomonadati</taxon>
        <taxon>Thermodesulfobacteriota</taxon>
        <taxon>Desulfovibrionia</taxon>
        <taxon>Desulfovibrionales</taxon>
        <taxon>Desulfovibrionaceae</taxon>
        <taxon>Bilophila</taxon>
    </lineage>
</organism>
<evidence type="ECO:0000313" key="1">
    <source>
        <dbReference type="EMBL" id="EPC05850.1"/>
    </source>
</evidence>
<dbReference type="GeneID" id="78084650"/>
<comment type="caution">
    <text evidence="1">The sequence shown here is derived from an EMBL/GenBank/DDBJ whole genome shotgun (WGS) entry which is preliminary data.</text>
</comment>
<dbReference type="RefSeq" id="WP_016360500.1">
    <property type="nucleotide sequence ID" value="NZ_KE150238.1"/>
</dbReference>
<reference evidence="1 2" key="1">
    <citation type="submission" date="2010-10" db="EMBL/GenBank/DDBJ databases">
        <authorList>
            <consortium name="The Broad Institute Genome Sequencing Platform"/>
            <person name="Ward D."/>
            <person name="Earl A."/>
            <person name="Feldgarden M."/>
            <person name="Young S.K."/>
            <person name="Gargeya S."/>
            <person name="Zeng Q."/>
            <person name="Alvarado L."/>
            <person name="Berlin A."/>
            <person name="Bochicchio J."/>
            <person name="Chapman S.B."/>
            <person name="Chen Z."/>
            <person name="Freedman E."/>
            <person name="Gellesch M."/>
            <person name="Goldberg J."/>
            <person name="Griggs A."/>
            <person name="Gujja S."/>
            <person name="Heilman E."/>
            <person name="Heiman D."/>
            <person name="Howarth C."/>
            <person name="Mehta T."/>
            <person name="Neiman D."/>
            <person name="Pearson M."/>
            <person name="Roberts A."/>
            <person name="Saif S."/>
            <person name="Shea T."/>
            <person name="Shenoy N."/>
            <person name="Sisk P."/>
            <person name="Stolte C."/>
            <person name="Sykes S."/>
            <person name="White J."/>
            <person name="Yandava C."/>
            <person name="Allen-Vercoe E."/>
            <person name="Sibley C."/>
            <person name="Ambrose C.E."/>
            <person name="Strauss J."/>
            <person name="Daigneault M."/>
            <person name="Haas B."/>
            <person name="Nusbaum C."/>
            <person name="Birren B."/>
        </authorList>
    </citation>
    <scope>NUCLEOTIDE SEQUENCE [LARGE SCALE GENOMIC DNA]</scope>
    <source>
        <strain evidence="1 2">3_1_6</strain>
    </source>
</reference>
<sequence length="169" mass="20423">MKTYMIITNPKNEDYILIKKYIEKNKKINSWFSMWKFVIFTSDMDIKEVQDDFTKSFDGMLFFVSEIKPKNICGSMPSDLWDFIIKTNEHNDKTEDIENKQTLENKTAYALNNKNIIAANFKKELYNKDQHIMMLTMELQRCHKENKIYQEKLQLHKEMTEKFLKRQPK</sequence>
<dbReference type="Proteomes" id="UP000006034">
    <property type="component" value="Unassembled WGS sequence"/>
</dbReference>
<name>S2KT07_BILW3</name>
<dbReference type="EMBL" id="ADCP02000001">
    <property type="protein sequence ID" value="EPC05850.1"/>
    <property type="molecule type" value="Genomic_DNA"/>
</dbReference>
<dbReference type="HOGENOM" id="CLU_1575450_0_0_7"/>
<dbReference type="STRING" id="563192.HMPREF0179_05134"/>
<accession>S2KT07</accession>